<evidence type="ECO:0000313" key="10">
    <source>
        <dbReference type="EMBL" id="KAK7109775.1"/>
    </source>
</evidence>
<dbReference type="SMART" id="SM00389">
    <property type="entry name" value="HOX"/>
    <property type="match status" value="1"/>
</dbReference>
<keyword evidence="3 6" id="KW-0238">DNA-binding</keyword>
<gene>
    <name evidence="10" type="ORF">V1264_013760</name>
</gene>
<evidence type="ECO:0000256" key="7">
    <source>
        <dbReference type="RuleBase" id="RU000682"/>
    </source>
</evidence>
<keyword evidence="11" id="KW-1185">Reference proteome</keyword>
<keyword evidence="4 6" id="KW-0371">Homeobox</keyword>
<dbReference type="PROSITE" id="PS50071">
    <property type="entry name" value="HOMEOBOX_2"/>
    <property type="match status" value="1"/>
</dbReference>
<evidence type="ECO:0000313" key="11">
    <source>
        <dbReference type="Proteomes" id="UP001374579"/>
    </source>
</evidence>
<comment type="similarity">
    <text evidence="2">Belongs to the NK-2 homeobox family.</text>
</comment>
<dbReference type="InterPro" id="IPR050394">
    <property type="entry name" value="Homeobox_NK-like"/>
</dbReference>
<dbReference type="GO" id="GO:0005634">
    <property type="term" value="C:nucleus"/>
    <property type="evidence" value="ECO:0007669"/>
    <property type="project" value="UniProtKB-SubCell"/>
</dbReference>
<proteinExistence type="inferred from homology"/>
<dbReference type="GO" id="GO:0000978">
    <property type="term" value="F:RNA polymerase II cis-regulatory region sequence-specific DNA binding"/>
    <property type="evidence" value="ECO:0007669"/>
    <property type="project" value="TreeGrafter"/>
</dbReference>
<dbReference type="PANTHER" id="PTHR24340:SF111">
    <property type="entry name" value="HOMEOBOX DOMAIN-CONTAINING PROTEIN"/>
    <property type="match status" value="1"/>
</dbReference>
<dbReference type="FunFam" id="1.10.10.60:FF:000078">
    <property type="entry name" value="NK2 homeobox 3"/>
    <property type="match status" value="1"/>
</dbReference>
<dbReference type="Proteomes" id="UP001374579">
    <property type="component" value="Unassembled WGS sequence"/>
</dbReference>
<evidence type="ECO:0000256" key="5">
    <source>
        <dbReference type="ARBA" id="ARBA00023242"/>
    </source>
</evidence>
<protein>
    <recommendedName>
        <fullName evidence="9">Homeobox domain-containing protein</fullName>
    </recommendedName>
</protein>
<dbReference type="InterPro" id="IPR009057">
    <property type="entry name" value="Homeodomain-like_sf"/>
</dbReference>
<dbReference type="PROSITE" id="PS00027">
    <property type="entry name" value="HOMEOBOX_1"/>
    <property type="match status" value="1"/>
</dbReference>
<evidence type="ECO:0000259" key="9">
    <source>
        <dbReference type="PROSITE" id="PS50071"/>
    </source>
</evidence>
<dbReference type="CDD" id="cd00086">
    <property type="entry name" value="homeodomain"/>
    <property type="match status" value="1"/>
</dbReference>
<dbReference type="GO" id="GO:0030154">
    <property type="term" value="P:cell differentiation"/>
    <property type="evidence" value="ECO:0007669"/>
    <property type="project" value="TreeGrafter"/>
</dbReference>
<dbReference type="Gene3D" id="1.10.10.60">
    <property type="entry name" value="Homeodomain-like"/>
    <property type="match status" value="1"/>
</dbReference>
<keyword evidence="5 6" id="KW-0539">Nucleus</keyword>
<feature type="DNA-binding region" description="Homeobox" evidence="6">
    <location>
        <begin position="296"/>
        <end position="355"/>
    </location>
</feature>
<dbReference type="GO" id="GO:0000981">
    <property type="term" value="F:DNA-binding transcription factor activity, RNA polymerase II-specific"/>
    <property type="evidence" value="ECO:0007669"/>
    <property type="project" value="InterPro"/>
</dbReference>
<evidence type="ECO:0000256" key="8">
    <source>
        <dbReference type="SAM" id="MobiDB-lite"/>
    </source>
</evidence>
<sequence>MFESVEEGVAQYPLSTYASMYPTHGGYASATSTPFSVRDILSGWTEQQQSLDYPPPLHYMPGAGYPSPDLSPRGHGHCDQLTLLSPSSSSPNNNHNVMVSNASSQGLNNPACLYGTGGSPANFLQPSVSFSQHLPYSQSLGAALSVLHPATSPKDYGDSTAISALSHDPHNSLAQASALSHQHCMEDDALEKESKPLCLPQQHQSDHQLHQHHHHQQQQQHTTPPSSHQQPQQQKSQQRTPTTPTVVKTEAGVTKAPSAGGEKSKTPSCSSQTSEGSTTSSNSGGAEGQLLKQRQKRKPRVLFSQAQVYELERRFKQQRYLSAPEREQMANMLKLTPCQVKIWFQNRRYKCKRQRQDKNLELSAMPARRVAVPVLVKDGRPCLSQTMGHTGYATAPYNVNPFTNYSQAAYNGVATHHMGPTVNQLQQGNYPVQPHLHAQSIRAW</sequence>
<reference evidence="10 11" key="1">
    <citation type="submission" date="2024-02" db="EMBL/GenBank/DDBJ databases">
        <title>Chromosome-scale genome assembly of the rough periwinkle Littorina saxatilis.</title>
        <authorList>
            <person name="De Jode A."/>
            <person name="Faria R."/>
            <person name="Formenti G."/>
            <person name="Sims Y."/>
            <person name="Smith T.P."/>
            <person name="Tracey A."/>
            <person name="Wood J.M.D."/>
            <person name="Zagrodzka Z.B."/>
            <person name="Johannesson K."/>
            <person name="Butlin R.K."/>
            <person name="Leder E.H."/>
        </authorList>
    </citation>
    <scope>NUCLEOTIDE SEQUENCE [LARGE SCALE GENOMIC DNA]</scope>
    <source>
        <strain evidence="10">Snail1</strain>
        <tissue evidence="10">Muscle</tissue>
    </source>
</reference>
<dbReference type="PANTHER" id="PTHR24340">
    <property type="entry name" value="HOMEOBOX PROTEIN NKX"/>
    <property type="match status" value="1"/>
</dbReference>
<evidence type="ECO:0000256" key="4">
    <source>
        <dbReference type="ARBA" id="ARBA00023155"/>
    </source>
</evidence>
<comment type="subcellular location">
    <subcellularLocation>
        <location evidence="1 6 7">Nucleus</location>
    </subcellularLocation>
</comment>
<dbReference type="AlphaFoldDB" id="A0AAN9GK89"/>
<feature type="domain" description="Homeobox" evidence="9">
    <location>
        <begin position="294"/>
        <end position="354"/>
    </location>
</feature>
<dbReference type="PRINTS" id="PR00024">
    <property type="entry name" value="HOMEOBOX"/>
</dbReference>
<dbReference type="EMBL" id="JBAMIC010000003">
    <property type="protein sequence ID" value="KAK7109775.1"/>
    <property type="molecule type" value="Genomic_DNA"/>
</dbReference>
<dbReference type="Pfam" id="PF00046">
    <property type="entry name" value="Homeodomain"/>
    <property type="match status" value="1"/>
</dbReference>
<dbReference type="InterPro" id="IPR020479">
    <property type="entry name" value="HD_metazoa"/>
</dbReference>
<feature type="region of interest" description="Disordered" evidence="8">
    <location>
        <begin position="200"/>
        <end position="298"/>
    </location>
</feature>
<evidence type="ECO:0000256" key="1">
    <source>
        <dbReference type="ARBA" id="ARBA00004123"/>
    </source>
</evidence>
<comment type="caution">
    <text evidence="10">The sequence shown here is derived from an EMBL/GenBank/DDBJ whole genome shotgun (WGS) entry which is preliminary data.</text>
</comment>
<dbReference type="InterPro" id="IPR017970">
    <property type="entry name" value="Homeobox_CS"/>
</dbReference>
<evidence type="ECO:0000256" key="6">
    <source>
        <dbReference type="PROSITE-ProRule" id="PRU00108"/>
    </source>
</evidence>
<accession>A0AAN9GK89</accession>
<name>A0AAN9GK89_9CAEN</name>
<dbReference type="SUPFAM" id="SSF46689">
    <property type="entry name" value="Homeodomain-like"/>
    <property type="match status" value="1"/>
</dbReference>
<evidence type="ECO:0000256" key="2">
    <source>
        <dbReference type="ARBA" id="ARBA00005661"/>
    </source>
</evidence>
<feature type="compositionally biased region" description="Low complexity" evidence="8">
    <location>
        <begin position="217"/>
        <end position="245"/>
    </location>
</feature>
<dbReference type="InterPro" id="IPR001356">
    <property type="entry name" value="HD"/>
</dbReference>
<evidence type="ECO:0000256" key="3">
    <source>
        <dbReference type="ARBA" id="ARBA00023125"/>
    </source>
</evidence>
<organism evidence="10 11">
    <name type="scientific">Littorina saxatilis</name>
    <dbReference type="NCBI Taxonomy" id="31220"/>
    <lineage>
        <taxon>Eukaryota</taxon>
        <taxon>Metazoa</taxon>
        <taxon>Spiralia</taxon>
        <taxon>Lophotrochozoa</taxon>
        <taxon>Mollusca</taxon>
        <taxon>Gastropoda</taxon>
        <taxon>Caenogastropoda</taxon>
        <taxon>Littorinimorpha</taxon>
        <taxon>Littorinoidea</taxon>
        <taxon>Littorinidae</taxon>
        <taxon>Littorina</taxon>
    </lineage>
</organism>
<feature type="compositionally biased region" description="Low complexity" evidence="8">
    <location>
        <begin position="268"/>
        <end position="284"/>
    </location>
</feature>